<proteinExistence type="predicted"/>
<dbReference type="EMBL" id="MN739674">
    <property type="protein sequence ID" value="QHT19988.1"/>
    <property type="molecule type" value="Genomic_DNA"/>
</dbReference>
<dbReference type="AlphaFoldDB" id="A0A6C0DU38"/>
<organism evidence="2">
    <name type="scientific">viral metagenome</name>
    <dbReference type="NCBI Taxonomy" id="1070528"/>
    <lineage>
        <taxon>unclassified sequences</taxon>
        <taxon>metagenomes</taxon>
        <taxon>organismal metagenomes</taxon>
    </lineage>
</organism>
<evidence type="ECO:0000256" key="1">
    <source>
        <dbReference type="SAM" id="Phobius"/>
    </source>
</evidence>
<keyword evidence="1" id="KW-1133">Transmembrane helix</keyword>
<evidence type="ECO:0000313" key="2">
    <source>
        <dbReference type="EMBL" id="QHT19988.1"/>
    </source>
</evidence>
<feature type="transmembrane region" description="Helical" evidence="1">
    <location>
        <begin position="128"/>
        <end position="151"/>
    </location>
</feature>
<protein>
    <submittedName>
        <fullName evidence="2">Uncharacterized protein</fullName>
    </submittedName>
</protein>
<feature type="transmembrane region" description="Helical" evidence="1">
    <location>
        <begin position="88"/>
        <end position="107"/>
    </location>
</feature>
<keyword evidence="1" id="KW-0812">Transmembrane</keyword>
<reference evidence="2" key="1">
    <citation type="journal article" date="2020" name="Nature">
        <title>Giant virus diversity and host interactions through global metagenomics.</title>
        <authorList>
            <person name="Schulz F."/>
            <person name="Roux S."/>
            <person name="Paez-Espino D."/>
            <person name="Jungbluth S."/>
            <person name="Walsh D.A."/>
            <person name="Denef V.J."/>
            <person name="McMahon K.D."/>
            <person name="Konstantinidis K.T."/>
            <person name="Eloe-Fadrosh E.A."/>
            <person name="Kyrpides N.C."/>
            <person name="Woyke T."/>
        </authorList>
    </citation>
    <scope>NUCLEOTIDE SEQUENCE</scope>
    <source>
        <strain evidence="2">GVMAG-M-3300023174-5</strain>
    </source>
</reference>
<accession>A0A6C0DU38</accession>
<feature type="transmembrane region" description="Helical" evidence="1">
    <location>
        <begin position="20"/>
        <end position="41"/>
    </location>
</feature>
<keyword evidence="1" id="KW-0472">Membrane</keyword>
<feature type="transmembrane region" description="Helical" evidence="1">
    <location>
        <begin position="53"/>
        <end position="76"/>
    </location>
</feature>
<name>A0A6C0DU38_9ZZZZ</name>
<feature type="transmembrane region" description="Helical" evidence="1">
    <location>
        <begin position="157"/>
        <end position="174"/>
    </location>
</feature>
<sequence>MSKYFADISNFGYTKDYLPILNGCISADLFILFFLFHNIVFKSNYLKLWYKKFSLSAALADVLILVIGIIIARFFYRFIFTDFSIWKFTGLAVSIQIVHDFLFYLLFKNTPVGYSYILDFFKKYAREIGWHAIVGDSVMMIAACLFSSYMATLDTNMNIITLVVSLYFYPYMLYMEP</sequence>